<name>A0A067MAB7_BOTB1</name>
<evidence type="ECO:0000313" key="3">
    <source>
        <dbReference type="Proteomes" id="UP000027195"/>
    </source>
</evidence>
<reference evidence="3" key="1">
    <citation type="journal article" date="2014" name="Proc. Natl. Acad. Sci. U.S.A.">
        <title>Extensive sampling of basidiomycete genomes demonstrates inadequacy of the white-rot/brown-rot paradigm for wood decay fungi.</title>
        <authorList>
            <person name="Riley R."/>
            <person name="Salamov A.A."/>
            <person name="Brown D.W."/>
            <person name="Nagy L.G."/>
            <person name="Floudas D."/>
            <person name="Held B.W."/>
            <person name="Levasseur A."/>
            <person name="Lombard V."/>
            <person name="Morin E."/>
            <person name="Otillar R."/>
            <person name="Lindquist E.A."/>
            <person name="Sun H."/>
            <person name="LaButti K.M."/>
            <person name="Schmutz J."/>
            <person name="Jabbour D."/>
            <person name="Luo H."/>
            <person name="Baker S.E."/>
            <person name="Pisabarro A.G."/>
            <person name="Walton J.D."/>
            <person name="Blanchette R.A."/>
            <person name="Henrissat B."/>
            <person name="Martin F."/>
            <person name="Cullen D."/>
            <person name="Hibbett D.S."/>
            <person name="Grigoriev I.V."/>
        </authorList>
    </citation>
    <scope>NUCLEOTIDE SEQUENCE [LARGE SCALE GENOMIC DNA]</scope>
    <source>
        <strain evidence="3">FD-172 SS1</strain>
    </source>
</reference>
<feature type="region of interest" description="Disordered" evidence="1">
    <location>
        <begin position="126"/>
        <end position="152"/>
    </location>
</feature>
<feature type="compositionally biased region" description="Low complexity" evidence="1">
    <location>
        <begin position="40"/>
        <end position="67"/>
    </location>
</feature>
<dbReference type="EMBL" id="KL198056">
    <property type="protein sequence ID" value="KDQ11645.1"/>
    <property type="molecule type" value="Genomic_DNA"/>
</dbReference>
<dbReference type="Proteomes" id="UP000027195">
    <property type="component" value="Unassembled WGS sequence"/>
</dbReference>
<dbReference type="HOGENOM" id="CLU_069668_0_0_1"/>
<sequence length="205" mass="21912">MINVRRLFPTAAGTRRAYSFFSTSSGGGRHFNPPKPAKVSTTKASAAQPASPTPPSSETASGPTAAPKEQLPHVQAALKNHSTPALTLPPIGPHPQPPLPSLLLHSFFSLHRPLLLLPNPVSTLFKSPPASTSSNASAASVEEHHEDPEADADTARMLSRAMVMHQVGANARWGSVLNQLGLESEGTIYMDSVKRKRKKKISKHK</sequence>
<dbReference type="AlphaFoldDB" id="A0A067MAB7"/>
<proteinExistence type="predicted"/>
<dbReference type="InParanoid" id="A0A067MAB7"/>
<accession>A0A067MAB7</accession>
<feature type="compositionally biased region" description="Low complexity" evidence="1">
    <location>
        <begin position="127"/>
        <end position="140"/>
    </location>
</feature>
<evidence type="ECO:0000313" key="2">
    <source>
        <dbReference type="EMBL" id="KDQ11645.1"/>
    </source>
</evidence>
<organism evidence="2 3">
    <name type="scientific">Botryobasidium botryosum (strain FD-172 SS1)</name>
    <dbReference type="NCBI Taxonomy" id="930990"/>
    <lineage>
        <taxon>Eukaryota</taxon>
        <taxon>Fungi</taxon>
        <taxon>Dikarya</taxon>
        <taxon>Basidiomycota</taxon>
        <taxon>Agaricomycotina</taxon>
        <taxon>Agaricomycetes</taxon>
        <taxon>Cantharellales</taxon>
        <taxon>Botryobasidiaceae</taxon>
        <taxon>Botryobasidium</taxon>
    </lineage>
</organism>
<protein>
    <submittedName>
        <fullName evidence="2">Uncharacterized protein</fullName>
    </submittedName>
</protein>
<dbReference type="STRING" id="930990.A0A067MAB7"/>
<evidence type="ECO:0000256" key="1">
    <source>
        <dbReference type="SAM" id="MobiDB-lite"/>
    </source>
</evidence>
<gene>
    <name evidence="2" type="ORF">BOTBODRAFT_177047</name>
</gene>
<keyword evidence="3" id="KW-1185">Reference proteome</keyword>
<feature type="region of interest" description="Disordered" evidence="1">
    <location>
        <begin position="21"/>
        <end position="69"/>
    </location>
</feature>